<dbReference type="Proteomes" id="UP000077315">
    <property type="component" value="Unassembled WGS sequence"/>
</dbReference>
<dbReference type="GeneID" id="29002131"/>
<evidence type="ECO:0000313" key="3">
    <source>
        <dbReference type="Proteomes" id="UP000077315"/>
    </source>
</evidence>
<reference evidence="3" key="1">
    <citation type="submission" date="2015-06" db="EMBL/GenBank/DDBJ databases">
        <title>Expansion of signal transduction pathways in fungi by whole-genome duplication.</title>
        <authorList>
            <consortium name="DOE Joint Genome Institute"/>
            <person name="Corrochano L.M."/>
            <person name="Kuo A."/>
            <person name="Marcet-Houben M."/>
            <person name="Polaino S."/>
            <person name="Salamov A."/>
            <person name="Villalobos J.M."/>
            <person name="Alvarez M.I."/>
            <person name="Avalos J."/>
            <person name="Benito E.P."/>
            <person name="Benoit I."/>
            <person name="Burger G."/>
            <person name="Camino L.P."/>
            <person name="Canovas D."/>
            <person name="Cerda-Olmedo E."/>
            <person name="Cheng J.-F."/>
            <person name="Dominguez A."/>
            <person name="Elias M."/>
            <person name="Eslava A.P."/>
            <person name="Glaser F."/>
            <person name="Grimwood J."/>
            <person name="Gutierrez G."/>
            <person name="Heitman J."/>
            <person name="Henrissat B."/>
            <person name="Iturriaga E.A."/>
            <person name="Lang B.F."/>
            <person name="Lavin J.L."/>
            <person name="Lee S."/>
            <person name="Li W."/>
            <person name="Lindquist E."/>
            <person name="Lopez-Garcia S."/>
            <person name="Luque E.M."/>
            <person name="Marcos A.T."/>
            <person name="Martin J."/>
            <person name="McCluskey K."/>
            <person name="Medina H.R."/>
            <person name="Miralles-Duran A."/>
            <person name="Miyazaki A."/>
            <person name="Munoz-Torres E."/>
            <person name="Oguiza J.A."/>
            <person name="Ohm R."/>
            <person name="Olmedo M."/>
            <person name="Orejas M."/>
            <person name="Ortiz-Castellanos L."/>
            <person name="Pisabarro A.G."/>
            <person name="Rodriguez-Romero J."/>
            <person name="Ruiz-Herrera J."/>
            <person name="Ruiz-Vazquez R."/>
            <person name="Sanz C."/>
            <person name="Schackwitz W."/>
            <person name="Schmutz J."/>
            <person name="Shahriari M."/>
            <person name="Shelest E."/>
            <person name="Silva-Franco F."/>
            <person name="Soanes D."/>
            <person name="Syed K."/>
            <person name="Tagua V.G."/>
            <person name="Talbot N.J."/>
            <person name="Thon M."/>
            <person name="De vries R.P."/>
            <person name="Wiebenga A."/>
            <person name="Yadav J.S."/>
            <person name="Braun E.L."/>
            <person name="Baker S."/>
            <person name="Garre V."/>
            <person name="Horwitz B."/>
            <person name="Torres-Martinez S."/>
            <person name="Idnurm A."/>
            <person name="Herrera-Estrella A."/>
            <person name="Gabaldon T."/>
            <person name="Grigoriev I.V."/>
        </authorList>
    </citation>
    <scope>NUCLEOTIDE SEQUENCE [LARGE SCALE GENOMIC DNA]</scope>
    <source>
        <strain evidence="3">NRRL 1555(-)</strain>
    </source>
</reference>
<evidence type="ECO:0000259" key="1">
    <source>
        <dbReference type="Pfam" id="PF09949"/>
    </source>
</evidence>
<dbReference type="InterPro" id="IPR052935">
    <property type="entry name" value="Mg2+_PAP"/>
</dbReference>
<dbReference type="InParanoid" id="A0A167LPS8"/>
<dbReference type="STRING" id="763407.A0A167LPS8"/>
<keyword evidence="3" id="KW-1185">Reference proteome</keyword>
<dbReference type="VEuPathDB" id="FungiDB:PHYBLDRAFT_64058"/>
<dbReference type="AlphaFoldDB" id="A0A167LPS8"/>
<name>A0A167LPS8_PHYB8</name>
<dbReference type="PANTHER" id="PTHR28208:SF3">
    <property type="entry name" value="PHOSPHATIDATE PHOSPHATASE APP1"/>
    <property type="match status" value="1"/>
</dbReference>
<dbReference type="InterPro" id="IPR019236">
    <property type="entry name" value="APP1_cat"/>
</dbReference>
<dbReference type="GO" id="GO:0008195">
    <property type="term" value="F:phosphatidate phosphatase activity"/>
    <property type="evidence" value="ECO:0007669"/>
    <property type="project" value="InterPro"/>
</dbReference>
<dbReference type="RefSeq" id="XP_018288908.1">
    <property type="nucleotide sequence ID" value="XM_018441225.1"/>
</dbReference>
<dbReference type="EMBL" id="KV440987">
    <property type="protein sequence ID" value="OAD70868.1"/>
    <property type="molecule type" value="Genomic_DNA"/>
</dbReference>
<organism evidence="2 3">
    <name type="scientific">Phycomyces blakesleeanus (strain ATCC 8743b / DSM 1359 / FGSC 10004 / NBRC 33097 / NRRL 1555)</name>
    <dbReference type="NCBI Taxonomy" id="763407"/>
    <lineage>
        <taxon>Eukaryota</taxon>
        <taxon>Fungi</taxon>
        <taxon>Fungi incertae sedis</taxon>
        <taxon>Mucoromycota</taxon>
        <taxon>Mucoromycotina</taxon>
        <taxon>Mucoromycetes</taxon>
        <taxon>Mucorales</taxon>
        <taxon>Phycomycetaceae</taxon>
        <taxon>Phycomyces</taxon>
    </lineage>
</organism>
<gene>
    <name evidence="2" type="ORF">PHYBLDRAFT_64058</name>
</gene>
<accession>A0A167LPS8</accession>
<dbReference type="Pfam" id="PF09949">
    <property type="entry name" value="APP1_cat"/>
    <property type="match status" value="1"/>
</dbReference>
<evidence type="ECO:0000313" key="2">
    <source>
        <dbReference type="EMBL" id="OAD70868.1"/>
    </source>
</evidence>
<sequence>MAAVSHQPYSHILDTSAPLYQEPASLDLDTLLLDDTAEQPFSTDELQKECILFPTYAMQSPTDPSLWIIRVKAWALSHKTSGTKQRLMMGITKSVAKAASTDPKTTHMFEKRFSYFMAKNKRNKVFIIKATGPISLQDSRRDPYSLSSSLNDDEQFPGLYETEAIDYASYLNRPFSWTTPPFGRPKNPLSIVLNSSIVSRAMSGSLIDRYTTYDCPSYFDYLQNTPPLNTGSSQHPLDPLQESFVSENTGFFGGTFEISDEQVQNWAKQHGLCDPRLIQLRSDPSPQPNPTKSNFLPTTGLVSLIRPSGISIISDIDDTIKDTRVLNGARTVISNTFFKEPKDVDGMADAYMGWYTQGASFHYVSNSPFQLLPMLDRFIHQNQFPPGSIHLRADSSLFSRLVKVAGQAKRDAILLIMSDFPHRRFVLVGDSGEIDLEIYSQIALENPGRILKIFIRDVTTPFFDQPSSTSTSSVSAKQTWIQSTTRRSGSFLSLLLSSKRKMSEDSQDSDDQEHGYNHDAMVSAEINRIKNRENEENKESDEKNIHILNIQMPGIKLTEPVDERVTLTERYDGLSRSLDNRNSKNLLDVKEWHTKAWLEETEEKSKSETEEEEEERIRRRGIRRRWSDQDNLIIKSQESERLSERLAAARAAVPAVDIVLFSNAEELSQDNQVRDALWKHWDDQSMQQKEN</sequence>
<feature type="domain" description="Phosphatidate phosphatase APP1 catalytic" evidence="1">
    <location>
        <begin position="310"/>
        <end position="457"/>
    </location>
</feature>
<protein>
    <recommendedName>
        <fullName evidence="1">Phosphatidate phosphatase APP1 catalytic domain-containing protein</fullName>
    </recommendedName>
</protein>
<dbReference type="OrthoDB" id="2117591at2759"/>
<dbReference type="PANTHER" id="PTHR28208">
    <property type="entry name" value="PHOSPHATIDATE PHOSPHATASE APP1"/>
    <property type="match status" value="1"/>
</dbReference>
<proteinExistence type="predicted"/>